<dbReference type="Proteomes" id="UP001224359">
    <property type="component" value="Unassembled WGS sequence"/>
</dbReference>
<proteinExistence type="predicted"/>
<accession>A0ABT9VG66</accession>
<protein>
    <recommendedName>
        <fullName evidence="4">Polysaccharide biosynthesis protein</fullName>
    </recommendedName>
</protein>
<keyword evidence="1" id="KW-0812">Transmembrane</keyword>
<gene>
    <name evidence="2" type="ORF">J2S77_001945</name>
</gene>
<evidence type="ECO:0000313" key="2">
    <source>
        <dbReference type="EMBL" id="MDQ0159958.1"/>
    </source>
</evidence>
<organism evidence="2 3">
    <name type="scientific">Alkalibacillus salilacus</name>
    <dbReference type="NCBI Taxonomy" id="284582"/>
    <lineage>
        <taxon>Bacteria</taxon>
        <taxon>Bacillati</taxon>
        <taxon>Bacillota</taxon>
        <taxon>Bacilli</taxon>
        <taxon>Bacillales</taxon>
        <taxon>Bacillaceae</taxon>
        <taxon>Alkalibacillus</taxon>
    </lineage>
</organism>
<evidence type="ECO:0008006" key="4">
    <source>
        <dbReference type="Google" id="ProtNLM"/>
    </source>
</evidence>
<keyword evidence="1" id="KW-0472">Membrane</keyword>
<keyword evidence="1" id="KW-1133">Transmembrane helix</keyword>
<keyword evidence="3" id="KW-1185">Reference proteome</keyword>
<sequence length="69" mass="7762">MPRGLKIILFSSLILPTIITILRIITDYILGREIELFSYTAVFLGKATAGLVIVAPLLYFVSRSNDEQY</sequence>
<feature type="transmembrane region" description="Helical" evidence="1">
    <location>
        <begin position="36"/>
        <end position="61"/>
    </location>
</feature>
<reference evidence="2 3" key="1">
    <citation type="submission" date="2023-07" db="EMBL/GenBank/DDBJ databases">
        <title>Genomic Encyclopedia of Type Strains, Phase IV (KMG-IV): sequencing the most valuable type-strain genomes for metagenomic binning, comparative biology and taxonomic classification.</title>
        <authorList>
            <person name="Goeker M."/>
        </authorList>
    </citation>
    <scope>NUCLEOTIDE SEQUENCE [LARGE SCALE GENOMIC DNA]</scope>
    <source>
        <strain evidence="2 3">DSM 16460</strain>
    </source>
</reference>
<evidence type="ECO:0000313" key="3">
    <source>
        <dbReference type="Proteomes" id="UP001224359"/>
    </source>
</evidence>
<dbReference type="EMBL" id="JAUSTQ010000007">
    <property type="protein sequence ID" value="MDQ0159958.1"/>
    <property type="molecule type" value="Genomic_DNA"/>
</dbReference>
<name>A0ABT9VG66_9BACI</name>
<evidence type="ECO:0000256" key="1">
    <source>
        <dbReference type="SAM" id="Phobius"/>
    </source>
</evidence>
<feature type="transmembrane region" description="Helical" evidence="1">
    <location>
        <begin position="7"/>
        <end position="30"/>
    </location>
</feature>
<comment type="caution">
    <text evidence="2">The sequence shown here is derived from an EMBL/GenBank/DDBJ whole genome shotgun (WGS) entry which is preliminary data.</text>
</comment>